<proteinExistence type="predicted"/>
<feature type="region of interest" description="Disordered" evidence="1">
    <location>
        <begin position="34"/>
        <end position="56"/>
    </location>
</feature>
<evidence type="ECO:0000256" key="1">
    <source>
        <dbReference type="SAM" id="MobiDB-lite"/>
    </source>
</evidence>
<evidence type="ECO:0000313" key="3">
    <source>
        <dbReference type="Proteomes" id="UP000595636"/>
    </source>
</evidence>
<feature type="compositionally biased region" description="Basic and acidic residues" evidence="1">
    <location>
        <begin position="34"/>
        <end position="44"/>
    </location>
</feature>
<reference evidence="2 3" key="1">
    <citation type="submission" date="2020-12" db="EMBL/GenBank/DDBJ databases">
        <title>A novel species.</title>
        <authorList>
            <person name="Li K."/>
        </authorList>
    </citation>
    <scope>NUCLEOTIDE SEQUENCE [LARGE SCALE GENOMIC DNA]</scope>
    <source>
        <strain evidence="2 3">ZYC-3</strain>
    </source>
</reference>
<dbReference type="RefSeq" id="WP_200399946.1">
    <property type="nucleotide sequence ID" value="NZ_CP066831.1"/>
</dbReference>
<organism evidence="2 3">
    <name type="scientific">Streptomyces liliifuscus</name>
    <dbReference type="NCBI Taxonomy" id="2797636"/>
    <lineage>
        <taxon>Bacteria</taxon>
        <taxon>Bacillati</taxon>
        <taxon>Actinomycetota</taxon>
        <taxon>Actinomycetes</taxon>
        <taxon>Kitasatosporales</taxon>
        <taxon>Streptomycetaceae</taxon>
        <taxon>Streptomyces</taxon>
    </lineage>
</organism>
<dbReference type="KEGG" id="slf:JEQ17_40900"/>
<protein>
    <submittedName>
        <fullName evidence="2">Uncharacterized protein</fullName>
    </submittedName>
</protein>
<gene>
    <name evidence="2" type="ORF">JEQ17_40900</name>
</gene>
<dbReference type="AlphaFoldDB" id="A0A7T7L2A8"/>
<sequence length="56" mass="6177">MTTPRRHLRDAATICPAVSALSNGLVINRCERDRGHEGQHKDGCTHWGAPAKEAQR</sequence>
<evidence type="ECO:0000313" key="2">
    <source>
        <dbReference type="EMBL" id="QQM45137.1"/>
    </source>
</evidence>
<dbReference type="Proteomes" id="UP000595636">
    <property type="component" value="Chromosome"/>
</dbReference>
<keyword evidence="3" id="KW-1185">Reference proteome</keyword>
<name>A0A7T7L2A8_9ACTN</name>
<accession>A0A7T7L2A8</accession>
<dbReference type="EMBL" id="CP066831">
    <property type="protein sequence ID" value="QQM45137.1"/>
    <property type="molecule type" value="Genomic_DNA"/>
</dbReference>